<evidence type="ECO:0000313" key="10">
    <source>
        <dbReference type="Proteomes" id="UP000585474"/>
    </source>
</evidence>
<evidence type="ECO:0000313" key="9">
    <source>
        <dbReference type="EMBL" id="GFZ06523.1"/>
    </source>
</evidence>
<keyword evidence="10" id="KW-1185">Reference proteome</keyword>
<dbReference type="OrthoDB" id="10265969at2759"/>
<dbReference type="Gene3D" id="1.10.110.10">
    <property type="entry name" value="Plant lipid-transfer and hydrophobic proteins"/>
    <property type="match status" value="1"/>
</dbReference>
<dbReference type="PRINTS" id="PR00496">
    <property type="entry name" value="NAPIN"/>
</dbReference>
<evidence type="ECO:0000259" key="8">
    <source>
        <dbReference type="SMART" id="SM00499"/>
    </source>
</evidence>
<protein>
    <recommendedName>
        <fullName evidence="8">Bifunctional inhibitor/plant lipid transfer protein/seed storage helical domain-containing protein</fullName>
    </recommendedName>
</protein>
<evidence type="ECO:0000256" key="7">
    <source>
        <dbReference type="SAM" id="MobiDB-lite"/>
    </source>
</evidence>
<dbReference type="Pfam" id="PF00234">
    <property type="entry name" value="Tryp_alpha_amyl"/>
    <property type="match status" value="1"/>
</dbReference>
<feature type="region of interest" description="Disordered" evidence="7">
    <location>
        <begin position="192"/>
        <end position="215"/>
    </location>
</feature>
<dbReference type="SUPFAM" id="SSF47762">
    <property type="entry name" value="PAH2 domain"/>
    <property type="match status" value="1"/>
</dbReference>
<evidence type="ECO:0000256" key="6">
    <source>
        <dbReference type="PROSITE-ProRule" id="PRU00810"/>
    </source>
</evidence>
<dbReference type="SUPFAM" id="SSF47699">
    <property type="entry name" value="Bifunctional inhibitor/lipid-transfer protein/seed storage 2S albumin"/>
    <property type="match status" value="1"/>
</dbReference>
<dbReference type="SMART" id="SM00499">
    <property type="entry name" value="AAI"/>
    <property type="match status" value="1"/>
</dbReference>
<comment type="caution">
    <text evidence="9">The sequence shown here is derived from an EMBL/GenBank/DDBJ whole genome shotgun (WGS) entry which is preliminary data.</text>
</comment>
<dbReference type="InterPro" id="IPR036312">
    <property type="entry name" value="Bifun_inhib/LTP/seed_sf"/>
</dbReference>
<dbReference type="PANTHER" id="PTHR35496:SF4">
    <property type="entry name" value="2S SULFUR-RICH SEED STORAGE PROTEIN 2-LIKE"/>
    <property type="match status" value="1"/>
</dbReference>
<evidence type="ECO:0000256" key="2">
    <source>
        <dbReference type="ARBA" id="ARBA00008262"/>
    </source>
</evidence>
<dbReference type="CDD" id="cd00261">
    <property type="entry name" value="AAI_SS"/>
    <property type="match status" value="1"/>
</dbReference>
<accession>A0A7J0G6W4</accession>
<organism evidence="9 10">
    <name type="scientific">Actinidia rufa</name>
    <dbReference type="NCBI Taxonomy" id="165716"/>
    <lineage>
        <taxon>Eukaryota</taxon>
        <taxon>Viridiplantae</taxon>
        <taxon>Streptophyta</taxon>
        <taxon>Embryophyta</taxon>
        <taxon>Tracheophyta</taxon>
        <taxon>Spermatophyta</taxon>
        <taxon>Magnoliopsida</taxon>
        <taxon>eudicotyledons</taxon>
        <taxon>Gunneridae</taxon>
        <taxon>Pentapetalae</taxon>
        <taxon>asterids</taxon>
        <taxon>Ericales</taxon>
        <taxon>Actinidiaceae</taxon>
        <taxon>Actinidia</taxon>
    </lineage>
</organism>
<dbReference type="AlphaFoldDB" id="A0A7J0G6W4"/>
<dbReference type="PROSITE" id="PS51477">
    <property type="entry name" value="PAH"/>
    <property type="match status" value="1"/>
</dbReference>
<dbReference type="GO" id="GO:0005634">
    <property type="term" value="C:nucleus"/>
    <property type="evidence" value="ECO:0007669"/>
    <property type="project" value="UniProtKB-SubCell"/>
</dbReference>
<evidence type="ECO:0000256" key="4">
    <source>
        <dbReference type="ARBA" id="ARBA00023129"/>
    </source>
</evidence>
<evidence type="ECO:0000256" key="1">
    <source>
        <dbReference type="ARBA" id="ARBA00004123"/>
    </source>
</evidence>
<name>A0A7J0G6W4_9ERIC</name>
<dbReference type="InterPro" id="IPR000617">
    <property type="entry name" value="Napin/2SS/CON"/>
</dbReference>
<evidence type="ECO:0000256" key="5">
    <source>
        <dbReference type="ARBA" id="ARBA00023242"/>
    </source>
</evidence>
<keyword evidence="5 6" id="KW-0539">Nucleus</keyword>
<dbReference type="InterPro" id="IPR036600">
    <property type="entry name" value="PAH_sf"/>
</dbReference>
<dbReference type="InterPro" id="IPR016140">
    <property type="entry name" value="Bifunc_inhib/LTP/seed_store"/>
</dbReference>
<comment type="similarity">
    <text evidence="2">Belongs to the 2S seed storage albumins family.</text>
</comment>
<sequence length="323" mass="37705">MKNKCKFKPTWGLYDWHSAKQASVELLNKIRRTFNDDDRTYKAFLDITATIVENPSEIDGVYKEVSRLFKDEPGLSIEFSKFASDGYQTVPRGTEEDGLKGIRRNCLLTTTRRTETSSKIRSASFDKYLTILDFRCIKKLYGDSGDDMVEVFRRDPIRVGKEIILPRVEQKIKEAVELRSEKAEIWRKPSWPLVQSQPTEPPSPPPWWRRRNPRQQQQCREQIQRQQNLRHCQMYLAQGRDQYEVAMVTDINPQQQQHLRECCQQLRSMDEECRCDGVRTAVRQQQGQREREEMGQVMQKAQDLPSKCNLSPADAKSNLAGSK</sequence>
<dbReference type="EMBL" id="BJWL01000018">
    <property type="protein sequence ID" value="GFZ06523.1"/>
    <property type="molecule type" value="Genomic_DNA"/>
</dbReference>
<keyword evidence="3" id="KW-0758">Storage protein</keyword>
<dbReference type="GO" id="GO:0045735">
    <property type="term" value="F:nutrient reservoir activity"/>
    <property type="evidence" value="ECO:0007669"/>
    <property type="project" value="UniProtKB-KW"/>
</dbReference>
<evidence type="ECO:0000256" key="3">
    <source>
        <dbReference type="ARBA" id="ARBA00022761"/>
    </source>
</evidence>
<gene>
    <name evidence="9" type="ORF">Acr_18g0006930</name>
</gene>
<keyword evidence="4" id="KW-0708">Seed storage protein</keyword>
<reference evidence="9 10" key="1">
    <citation type="submission" date="2019-07" db="EMBL/GenBank/DDBJ databases">
        <title>De Novo Assembly of kiwifruit Actinidia rufa.</title>
        <authorList>
            <person name="Sugita-Konishi S."/>
            <person name="Sato K."/>
            <person name="Mori E."/>
            <person name="Abe Y."/>
            <person name="Kisaki G."/>
            <person name="Hamano K."/>
            <person name="Suezawa K."/>
            <person name="Otani M."/>
            <person name="Fukuda T."/>
            <person name="Manabe T."/>
            <person name="Gomi K."/>
            <person name="Tabuchi M."/>
            <person name="Akimitsu K."/>
            <person name="Kataoka I."/>
        </authorList>
    </citation>
    <scope>NUCLEOTIDE SEQUENCE [LARGE SCALE GENOMIC DNA]</scope>
    <source>
        <strain evidence="10">cv. Fuchu</strain>
    </source>
</reference>
<comment type="subcellular location">
    <subcellularLocation>
        <location evidence="1 6">Nucleus</location>
    </subcellularLocation>
</comment>
<dbReference type="InterPro" id="IPR003822">
    <property type="entry name" value="PAH"/>
</dbReference>
<dbReference type="Gene3D" id="1.20.1160.11">
    <property type="entry name" value="Paired amphipathic helix"/>
    <property type="match status" value="1"/>
</dbReference>
<dbReference type="GO" id="GO:0006355">
    <property type="term" value="P:regulation of DNA-templated transcription"/>
    <property type="evidence" value="ECO:0007669"/>
    <property type="project" value="InterPro"/>
</dbReference>
<proteinExistence type="inferred from homology"/>
<dbReference type="Proteomes" id="UP000585474">
    <property type="component" value="Unassembled WGS sequence"/>
</dbReference>
<feature type="region of interest" description="Disordered" evidence="7">
    <location>
        <begin position="285"/>
        <end position="323"/>
    </location>
</feature>
<dbReference type="PANTHER" id="PTHR35496">
    <property type="entry name" value="2S SEED STORAGE PROTEIN 1-RELATED"/>
    <property type="match status" value="1"/>
</dbReference>
<feature type="domain" description="Bifunctional inhibitor/plant lipid transfer protein/seed storage helical" evidence="8">
    <location>
        <begin position="219"/>
        <end position="315"/>
    </location>
</feature>